<evidence type="ECO:0000313" key="3">
    <source>
        <dbReference type="Proteomes" id="UP000593890"/>
    </source>
</evidence>
<proteinExistence type="predicted"/>
<dbReference type="PIRSF" id="PIRSF031501">
    <property type="entry name" value="QueT"/>
    <property type="match status" value="1"/>
</dbReference>
<reference evidence="3" key="1">
    <citation type="submission" date="2020-07" db="EMBL/GenBank/DDBJ databases">
        <title>Complete genome sequencing of Clostridia bacterium strain 12CBH8.</title>
        <authorList>
            <person name="Sakamoto M."/>
            <person name="Murakami T."/>
            <person name="Mori H."/>
        </authorList>
    </citation>
    <scope>NUCLEOTIDE SEQUENCE [LARGE SCALE GENOMIC DNA]</scope>
    <source>
        <strain evidence="3">12CBH8</strain>
    </source>
</reference>
<feature type="transmembrane region" description="Helical" evidence="1">
    <location>
        <begin position="110"/>
        <end position="130"/>
    </location>
</feature>
<evidence type="ECO:0008006" key="4">
    <source>
        <dbReference type="Google" id="ProtNLM"/>
    </source>
</evidence>
<evidence type="ECO:0000256" key="1">
    <source>
        <dbReference type="SAM" id="Phobius"/>
    </source>
</evidence>
<keyword evidence="1" id="KW-0472">Membrane</keyword>
<evidence type="ECO:0000313" key="2">
    <source>
        <dbReference type="EMBL" id="BCI61462.1"/>
    </source>
</evidence>
<feature type="transmembrane region" description="Helical" evidence="1">
    <location>
        <begin position="81"/>
        <end position="98"/>
    </location>
</feature>
<feature type="transmembrane region" description="Helical" evidence="1">
    <location>
        <begin position="14"/>
        <end position="35"/>
    </location>
</feature>
<name>A0A7I8D6W2_9FIRM</name>
<accession>A0A7I8D6W2</accession>
<dbReference type="PANTHER" id="PTHR40044">
    <property type="entry name" value="INTEGRAL MEMBRANE PROTEIN-RELATED"/>
    <property type="match status" value="1"/>
</dbReference>
<dbReference type="Proteomes" id="UP000593890">
    <property type="component" value="Chromosome"/>
</dbReference>
<feature type="transmembrane region" description="Helical" evidence="1">
    <location>
        <begin position="142"/>
        <end position="162"/>
    </location>
</feature>
<dbReference type="EMBL" id="AP023321">
    <property type="protein sequence ID" value="BCI61462.1"/>
    <property type="molecule type" value="Genomic_DNA"/>
</dbReference>
<protein>
    <recommendedName>
        <fullName evidence="4">QueT transporter family protein</fullName>
    </recommendedName>
</protein>
<sequence>MRENVSLRRLSEGAVIAALYTVLTVGLSPISYGLFQCRVAEALTILPAFTPSAIPGLAVGCLISNTIGLAMGLNVAGPLDIVLGTLATLLAALCSYALRNIRFKGVPVLSALPPVLFNAVIIGAELSVAFNHPLWLSMLVEVGAGELAACLVLGVPLATVLVKTGAAERIFGQNTVKRI</sequence>
<dbReference type="AlphaFoldDB" id="A0A7I8D6W2"/>
<dbReference type="InterPro" id="IPR010387">
    <property type="entry name" value="QueT"/>
</dbReference>
<keyword evidence="1" id="KW-1133">Transmembrane helix</keyword>
<dbReference type="Pfam" id="PF06177">
    <property type="entry name" value="QueT"/>
    <property type="match status" value="1"/>
</dbReference>
<dbReference type="PANTHER" id="PTHR40044:SF1">
    <property type="entry name" value="INTEGRAL MEMBRANE PROTEIN"/>
    <property type="match status" value="1"/>
</dbReference>
<organism evidence="2 3">
    <name type="scientific">Solibaculum mannosilyticum</name>
    <dbReference type="NCBI Taxonomy" id="2780922"/>
    <lineage>
        <taxon>Bacteria</taxon>
        <taxon>Bacillati</taxon>
        <taxon>Bacillota</taxon>
        <taxon>Clostridia</taxon>
        <taxon>Eubacteriales</taxon>
        <taxon>Oscillospiraceae</taxon>
        <taxon>Solibaculum</taxon>
    </lineage>
</organism>
<dbReference type="KEGG" id="sman:C12CBH8_21010"/>
<keyword evidence="1" id="KW-0812">Transmembrane</keyword>
<dbReference type="RefSeq" id="WP_215533213.1">
    <property type="nucleotide sequence ID" value="NZ_AP023321.1"/>
</dbReference>
<keyword evidence="3" id="KW-1185">Reference proteome</keyword>
<gene>
    <name evidence="2" type="ORF">C12CBH8_21010</name>
</gene>